<sequence>MLIWKPKKAVLFRLNHPERITSVIPTAKLVKHEGQVLVAVPHRPDETAVLRNLGFAVPPPIKHHYEWSGPYNPYEVQLESATFLSQHTRAYLLNGMGTGKTNTSLWAYDYLRSVRAVRRVLVVAPLSTLERTWADTVFRIFPHLSYAVLHGSAQRRRKLLKAEHDIYIVNHHGLKVIANDLKERNDIDLVIVDELAVFRNNQTDLWKNLNVVLNKQCPRRAWGLTGAPTPNEPTDAWAQCKLINPTHPDLPKYFSGFRERSMNQIDQYTWRAKPTANDEVQKIMQPSIRYSLDDCTDLPESVLIDREVELTDEQKLAYDQMLRKLAAEHANGEITAANQAVKVGKLVQIGCGVAYDAQGDHVTMDCSSRINELIEIIEESEGKVLVFAPFTGVIEHIAAELRKRWEIGVVHGGVGKDARDLIFRRFQDKQDPMHVIVANPGTMSHGLTLTAATTTCWYAPINSADTYTQANARVRRPGQTKASLIVRMSASPAERKIYGRLDGKIEMQDLLLDLIKEQELVE</sequence>
<keyword evidence="1" id="KW-0547">Nucleotide-binding</keyword>
<evidence type="ECO:0000313" key="1">
    <source>
        <dbReference type="EMBL" id="MEM5400788.1"/>
    </source>
</evidence>
<organism evidence="1 2">
    <name type="scientific">Paraburkholderia unamae</name>
    <dbReference type="NCBI Taxonomy" id="219649"/>
    <lineage>
        <taxon>Bacteria</taxon>
        <taxon>Pseudomonadati</taxon>
        <taxon>Pseudomonadota</taxon>
        <taxon>Betaproteobacteria</taxon>
        <taxon>Burkholderiales</taxon>
        <taxon>Burkholderiaceae</taxon>
        <taxon>Paraburkholderia</taxon>
    </lineage>
</organism>
<dbReference type="EMBL" id="JAYMRU010000007">
    <property type="protein sequence ID" value="MEM5400788.1"/>
    <property type="molecule type" value="Genomic_DNA"/>
</dbReference>
<name>A0ACC6RGP6_9BURK</name>
<keyword evidence="1" id="KW-0347">Helicase</keyword>
<proteinExistence type="predicted"/>
<keyword evidence="1" id="KW-0378">Hydrolase</keyword>
<comment type="caution">
    <text evidence="1">The sequence shown here is derived from an EMBL/GenBank/DDBJ whole genome shotgun (WGS) entry which is preliminary data.</text>
</comment>
<keyword evidence="2" id="KW-1185">Reference proteome</keyword>
<dbReference type="Proteomes" id="UP001392318">
    <property type="component" value="Unassembled WGS sequence"/>
</dbReference>
<evidence type="ECO:0000313" key="2">
    <source>
        <dbReference type="Proteomes" id="UP001392318"/>
    </source>
</evidence>
<protein>
    <submittedName>
        <fullName evidence="1">DEAD/DEAH box helicase</fullName>
    </submittedName>
</protein>
<accession>A0ACC6RGP6</accession>
<keyword evidence="1" id="KW-0067">ATP-binding</keyword>
<gene>
    <name evidence="1" type="ORF">VSR83_11915</name>
</gene>
<reference evidence="1" key="1">
    <citation type="submission" date="2024-01" db="EMBL/GenBank/DDBJ databases">
        <title>The diversity of rhizobia nodulating Mimosa spp. in eleven states of Brazil covering several biomes is determined by host plant, location, and edaphic factors.</title>
        <authorList>
            <person name="Rouws L."/>
            <person name="Barauna A."/>
            <person name="Beukes C."/>
            <person name="De Faria S.M."/>
            <person name="Gross E."/>
            <person name="Dos Reis Junior F.B."/>
            <person name="Simon M."/>
            <person name="Maluk M."/>
            <person name="Odee D.W."/>
            <person name="Kenicer G."/>
            <person name="Young J.P.W."/>
            <person name="Reis V.M."/>
            <person name="Zilli J."/>
            <person name="James E.K."/>
        </authorList>
    </citation>
    <scope>NUCLEOTIDE SEQUENCE</scope>
    <source>
        <strain evidence="1">JPY452</strain>
    </source>
</reference>